<keyword evidence="3 7" id="KW-0479">Metal-binding</keyword>
<dbReference type="GO" id="GO:0000333">
    <property type="term" value="C:telomerase catalytic core complex"/>
    <property type="evidence" value="ECO:0007669"/>
    <property type="project" value="TreeGrafter"/>
</dbReference>
<dbReference type="SMART" id="SM00975">
    <property type="entry name" value="Telomerase_RBD"/>
    <property type="match status" value="1"/>
</dbReference>
<dbReference type="STRING" id="578459.A0A194SBG3"/>
<evidence type="ECO:0000256" key="6">
    <source>
        <dbReference type="ARBA" id="ARBA00048173"/>
    </source>
</evidence>
<evidence type="ECO:0000256" key="2">
    <source>
        <dbReference type="ARBA" id="ARBA00022695"/>
    </source>
</evidence>
<reference evidence="9 10" key="1">
    <citation type="journal article" date="2015" name="Front. Microbiol.">
        <title>Genome sequence of the plant growth promoting endophytic yeast Rhodotorula graminis WP1.</title>
        <authorList>
            <person name="Firrincieli A."/>
            <person name="Otillar R."/>
            <person name="Salamov A."/>
            <person name="Schmutz J."/>
            <person name="Khan Z."/>
            <person name="Redman R.S."/>
            <person name="Fleck N.D."/>
            <person name="Lindquist E."/>
            <person name="Grigoriev I.V."/>
            <person name="Doty S.L."/>
        </authorList>
    </citation>
    <scope>NUCLEOTIDE SEQUENCE [LARGE SCALE GENOMIC DNA]</scope>
    <source>
        <strain evidence="9 10">WP1</strain>
    </source>
</reference>
<keyword evidence="10" id="KW-1185">Reference proteome</keyword>
<keyword evidence="5 7" id="KW-0695">RNA-directed DNA polymerase</keyword>
<keyword evidence="4 7" id="KW-0460">Magnesium</keyword>
<evidence type="ECO:0000256" key="7">
    <source>
        <dbReference type="RuleBase" id="RU365061"/>
    </source>
</evidence>
<evidence type="ECO:0000259" key="8">
    <source>
        <dbReference type="SMART" id="SM00975"/>
    </source>
</evidence>
<dbReference type="GO" id="GO:0000781">
    <property type="term" value="C:chromosome, telomeric region"/>
    <property type="evidence" value="ECO:0007669"/>
    <property type="project" value="UniProtKB-SubCell"/>
</dbReference>
<dbReference type="Proteomes" id="UP000053890">
    <property type="component" value="Unassembled WGS sequence"/>
</dbReference>
<dbReference type="Pfam" id="PF12009">
    <property type="entry name" value="Telomerase_RBD"/>
    <property type="match status" value="1"/>
</dbReference>
<dbReference type="AlphaFoldDB" id="A0A194SBG3"/>
<dbReference type="GeneID" id="28973610"/>
<feature type="domain" description="Telomerase ribonucleoprotein complex - RNA-binding" evidence="8">
    <location>
        <begin position="68"/>
        <end position="157"/>
    </location>
</feature>
<dbReference type="GO" id="GO:0046872">
    <property type="term" value="F:metal ion binding"/>
    <property type="evidence" value="ECO:0007669"/>
    <property type="project" value="UniProtKB-KW"/>
</dbReference>
<comment type="function">
    <text evidence="7">Telomerase is a ribonucleoprotein enzyme essential for the replication of chromosome termini in most eukaryotes. It elongates telomeres. It is a reverse transcriptase that adds simple sequence repeats to chromosome ends by copying a template sequence within the RNA component of the enzyme.</text>
</comment>
<sequence length="157" mass="17640">MPRQRCPSSQGDRSVGLELAEPPHTQISRGDVSIDISHASLVVPHGQTQAQEKAREKPKLAEFACSFHEVERFVQGAVGEVIPRAFWGSVENARLIDDRISAFIRMRRYESTSVHALLQGFSVTTCAWLGGNEQRPTAADMDKRKELLSEFLFWVMD</sequence>
<comment type="subcellular location">
    <subcellularLocation>
        <location evidence="7">Nucleus</location>
    </subcellularLocation>
    <subcellularLocation>
        <location evidence="7">Chromosome</location>
        <location evidence="7">Telomere</location>
    </subcellularLocation>
</comment>
<dbReference type="RefSeq" id="XP_018273844.1">
    <property type="nucleotide sequence ID" value="XM_018413161.1"/>
</dbReference>
<dbReference type="OrthoDB" id="289721at2759"/>
<comment type="similarity">
    <text evidence="7">Belongs to the reverse transcriptase family. Telomerase subfamily.</text>
</comment>
<evidence type="ECO:0000256" key="3">
    <source>
        <dbReference type="ARBA" id="ARBA00022723"/>
    </source>
</evidence>
<protein>
    <recommendedName>
        <fullName evidence="7">Telomerase reverse transcriptase</fullName>
        <ecNumber evidence="7">2.7.7.49</ecNumber>
    </recommendedName>
    <alternativeName>
        <fullName evidence="7">Telomerase catalytic subunit</fullName>
    </alternativeName>
</protein>
<keyword evidence="7" id="KW-0539">Nucleus</keyword>
<dbReference type="GO" id="GO:0007004">
    <property type="term" value="P:telomere maintenance via telomerase"/>
    <property type="evidence" value="ECO:0007669"/>
    <property type="project" value="TreeGrafter"/>
</dbReference>
<dbReference type="PANTHER" id="PTHR12066:SF0">
    <property type="entry name" value="TELOMERASE REVERSE TRANSCRIPTASE"/>
    <property type="match status" value="1"/>
</dbReference>
<evidence type="ECO:0000313" key="9">
    <source>
        <dbReference type="EMBL" id="KPV77795.1"/>
    </source>
</evidence>
<comment type="catalytic activity">
    <reaction evidence="6 7">
        <text>DNA(n) + a 2'-deoxyribonucleoside 5'-triphosphate = DNA(n+1) + diphosphate</text>
        <dbReference type="Rhea" id="RHEA:22508"/>
        <dbReference type="Rhea" id="RHEA-COMP:17339"/>
        <dbReference type="Rhea" id="RHEA-COMP:17340"/>
        <dbReference type="ChEBI" id="CHEBI:33019"/>
        <dbReference type="ChEBI" id="CHEBI:61560"/>
        <dbReference type="ChEBI" id="CHEBI:173112"/>
        <dbReference type="EC" id="2.7.7.49"/>
    </reaction>
</comment>
<dbReference type="PANTHER" id="PTHR12066">
    <property type="entry name" value="TELOMERASE REVERSE TRANSCRIPTASE"/>
    <property type="match status" value="1"/>
</dbReference>
<name>A0A194SBG3_RHOGW</name>
<dbReference type="GO" id="GO:0003720">
    <property type="term" value="F:telomerase activity"/>
    <property type="evidence" value="ECO:0007669"/>
    <property type="project" value="InterPro"/>
</dbReference>
<evidence type="ECO:0000313" key="10">
    <source>
        <dbReference type="Proteomes" id="UP000053890"/>
    </source>
</evidence>
<evidence type="ECO:0000256" key="1">
    <source>
        <dbReference type="ARBA" id="ARBA00022679"/>
    </source>
</evidence>
<dbReference type="GO" id="GO:0070034">
    <property type="term" value="F:telomerase RNA binding"/>
    <property type="evidence" value="ECO:0007669"/>
    <property type="project" value="TreeGrafter"/>
</dbReference>
<dbReference type="InterPro" id="IPR021891">
    <property type="entry name" value="Telomerase_RBD"/>
</dbReference>
<keyword evidence="2 7" id="KW-0548">Nucleotidyltransferase</keyword>
<evidence type="ECO:0000256" key="5">
    <source>
        <dbReference type="ARBA" id="ARBA00022918"/>
    </source>
</evidence>
<dbReference type="InterPro" id="IPR003545">
    <property type="entry name" value="Telomerase_RT"/>
</dbReference>
<dbReference type="EMBL" id="KQ474074">
    <property type="protein sequence ID" value="KPV77795.1"/>
    <property type="molecule type" value="Genomic_DNA"/>
</dbReference>
<dbReference type="EC" id="2.7.7.49" evidence="7"/>
<feature type="non-terminal residue" evidence="9">
    <location>
        <position position="157"/>
    </location>
</feature>
<gene>
    <name evidence="9" type="ORF">RHOBADRAFT_33988</name>
</gene>
<dbReference type="Gene3D" id="1.10.132.70">
    <property type="match status" value="1"/>
</dbReference>
<accession>A0A194SBG3</accession>
<keyword evidence="7" id="KW-0158">Chromosome</keyword>
<organism evidence="9 10">
    <name type="scientific">Rhodotorula graminis (strain WP1)</name>
    <dbReference type="NCBI Taxonomy" id="578459"/>
    <lineage>
        <taxon>Eukaryota</taxon>
        <taxon>Fungi</taxon>
        <taxon>Dikarya</taxon>
        <taxon>Basidiomycota</taxon>
        <taxon>Pucciniomycotina</taxon>
        <taxon>Microbotryomycetes</taxon>
        <taxon>Sporidiobolales</taxon>
        <taxon>Sporidiobolaceae</taxon>
        <taxon>Rhodotorula</taxon>
    </lineage>
</organism>
<dbReference type="GO" id="GO:0042162">
    <property type="term" value="F:telomeric DNA binding"/>
    <property type="evidence" value="ECO:0007669"/>
    <property type="project" value="TreeGrafter"/>
</dbReference>
<proteinExistence type="inferred from homology"/>
<keyword evidence="7" id="KW-0779">Telomere</keyword>
<evidence type="ECO:0000256" key="4">
    <source>
        <dbReference type="ARBA" id="ARBA00022842"/>
    </source>
</evidence>
<keyword evidence="1 7" id="KW-0808">Transferase</keyword>